<keyword evidence="2 6" id="KW-1003">Cell membrane</keyword>
<proteinExistence type="inferred from homology"/>
<keyword evidence="4 6" id="KW-1133">Transmembrane helix</keyword>
<dbReference type="AlphaFoldDB" id="A0A926DVY0"/>
<dbReference type="Pfam" id="PF09335">
    <property type="entry name" value="VTT_dom"/>
    <property type="match status" value="1"/>
</dbReference>
<name>A0A926DVY0_9FIRM</name>
<sequence>MKKETVLKLLPFVGIVLIVAFFGATLSSVSIEDILHLTPDSYLLAALTFLGLYAVKSISIVFPLVVLYLAAGAVFPLAGALLVSLLGLWLCVTIPFCIGRFSGREAVEKLVARYPKARKLSDFSTDNAVFCSYLLRVVNLLPGDLVSMVLGASGMGYLPYTVGSLLGLCPVMVPAVLMGQNLAEPFSPQFWVPLVAIVLISLISSLLYNRYQKRKRGA</sequence>
<dbReference type="GO" id="GO:0005886">
    <property type="term" value="C:plasma membrane"/>
    <property type="evidence" value="ECO:0007669"/>
    <property type="project" value="UniProtKB-SubCell"/>
</dbReference>
<dbReference type="Proteomes" id="UP000653127">
    <property type="component" value="Unassembled WGS sequence"/>
</dbReference>
<feature type="transmembrane region" description="Helical" evidence="6">
    <location>
        <begin position="12"/>
        <end position="31"/>
    </location>
</feature>
<evidence type="ECO:0000256" key="1">
    <source>
        <dbReference type="ARBA" id="ARBA00004651"/>
    </source>
</evidence>
<evidence type="ECO:0000256" key="2">
    <source>
        <dbReference type="ARBA" id="ARBA00022475"/>
    </source>
</evidence>
<feature type="transmembrane region" description="Helical" evidence="6">
    <location>
        <begin position="77"/>
        <end position="99"/>
    </location>
</feature>
<evidence type="ECO:0000313" key="8">
    <source>
        <dbReference type="EMBL" id="MBC8546265.1"/>
    </source>
</evidence>
<dbReference type="PANTHER" id="PTHR12677">
    <property type="entry name" value="GOLGI APPARATUS MEMBRANE PROTEIN TVP38-RELATED"/>
    <property type="match status" value="1"/>
</dbReference>
<protein>
    <recommendedName>
        <fullName evidence="6">TVP38/TMEM64 family membrane protein</fullName>
    </recommendedName>
</protein>
<comment type="similarity">
    <text evidence="6">Belongs to the TVP38/TMEM64 family.</text>
</comment>
<dbReference type="PANTHER" id="PTHR12677:SF59">
    <property type="entry name" value="GOLGI APPARATUS MEMBRANE PROTEIN TVP38-RELATED"/>
    <property type="match status" value="1"/>
</dbReference>
<feature type="transmembrane region" description="Helical" evidence="6">
    <location>
        <begin position="157"/>
        <end position="178"/>
    </location>
</feature>
<evidence type="ECO:0000313" key="9">
    <source>
        <dbReference type="Proteomes" id="UP000653127"/>
    </source>
</evidence>
<comment type="caution">
    <text evidence="8">The sequence shown here is derived from an EMBL/GenBank/DDBJ whole genome shotgun (WGS) entry which is preliminary data.</text>
</comment>
<keyword evidence="5 6" id="KW-0472">Membrane</keyword>
<feature type="domain" description="VTT" evidence="7">
    <location>
        <begin position="62"/>
        <end position="180"/>
    </location>
</feature>
<reference evidence="8" key="1">
    <citation type="submission" date="2020-08" db="EMBL/GenBank/DDBJ databases">
        <title>Genome public.</title>
        <authorList>
            <person name="Liu C."/>
            <person name="Sun Q."/>
        </authorList>
    </citation>
    <scope>NUCLEOTIDE SEQUENCE</scope>
    <source>
        <strain evidence="8">NSJ-31</strain>
    </source>
</reference>
<organism evidence="8 9">
    <name type="scientific">Ligaoa zhengdingensis</name>
    <dbReference type="NCBI Taxonomy" id="2763658"/>
    <lineage>
        <taxon>Bacteria</taxon>
        <taxon>Bacillati</taxon>
        <taxon>Bacillota</taxon>
        <taxon>Clostridia</taxon>
        <taxon>Eubacteriales</taxon>
        <taxon>Oscillospiraceae</taxon>
        <taxon>Ligaoa</taxon>
    </lineage>
</organism>
<evidence type="ECO:0000256" key="5">
    <source>
        <dbReference type="ARBA" id="ARBA00023136"/>
    </source>
</evidence>
<gene>
    <name evidence="8" type="ORF">H8711_04850</name>
</gene>
<dbReference type="RefSeq" id="WP_249282414.1">
    <property type="nucleotide sequence ID" value="NZ_JACRST010000004.1"/>
</dbReference>
<evidence type="ECO:0000256" key="3">
    <source>
        <dbReference type="ARBA" id="ARBA00022692"/>
    </source>
</evidence>
<keyword evidence="3 6" id="KW-0812">Transmembrane</keyword>
<keyword evidence="9" id="KW-1185">Reference proteome</keyword>
<comment type="subcellular location">
    <subcellularLocation>
        <location evidence="1 6">Cell membrane</location>
        <topology evidence="1 6">Multi-pass membrane protein</topology>
    </subcellularLocation>
</comment>
<feature type="transmembrane region" description="Helical" evidence="6">
    <location>
        <begin position="190"/>
        <end position="208"/>
    </location>
</feature>
<dbReference type="InterPro" id="IPR032816">
    <property type="entry name" value="VTT_dom"/>
</dbReference>
<accession>A0A926DVY0</accession>
<evidence type="ECO:0000256" key="6">
    <source>
        <dbReference type="RuleBase" id="RU366058"/>
    </source>
</evidence>
<dbReference type="InterPro" id="IPR015414">
    <property type="entry name" value="TMEM64"/>
</dbReference>
<dbReference type="EMBL" id="JACRST010000004">
    <property type="protein sequence ID" value="MBC8546265.1"/>
    <property type="molecule type" value="Genomic_DNA"/>
</dbReference>
<evidence type="ECO:0000256" key="4">
    <source>
        <dbReference type="ARBA" id="ARBA00022989"/>
    </source>
</evidence>
<feature type="transmembrane region" description="Helical" evidence="6">
    <location>
        <begin position="43"/>
        <end position="71"/>
    </location>
</feature>
<evidence type="ECO:0000259" key="7">
    <source>
        <dbReference type="Pfam" id="PF09335"/>
    </source>
</evidence>